<accession>A0ABR0EBC1</accession>
<dbReference type="Proteomes" id="UP001305779">
    <property type="component" value="Unassembled WGS sequence"/>
</dbReference>
<comment type="caution">
    <text evidence="2">The sequence shown here is derived from an EMBL/GenBank/DDBJ whole genome shotgun (WGS) entry which is preliminary data.</text>
</comment>
<organism evidence="2 3">
    <name type="scientific">Zasmidium cellare</name>
    <name type="common">Wine cellar mold</name>
    <name type="synonym">Racodium cellare</name>
    <dbReference type="NCBI Taxonomy" id="395010"/>
    <lineage>
        <taxon>Eukaryota</taxon>
        <taxon>Fungi</taxon>
        <taxon>Dikarya</taxon>
        <taxon>Ascomycota</taxon>
        <taxon>Pezizomycotina</taxon>
        <taxon>Dothideomycetes</taxon>
        <taxon>Dothideomycetidae</taxon>
        <taxon>Mycosphaerellales</taxon>
        <taxon>Mycosphaerellaceae</taxon>
        <taxon>Zasmidium</taxon>
    </lineage>
</organism>
<gene>
    <name evidence="2" type="ORF">PRZ48_011238</name>
</gene>
<dbReference type="EMBL" id="JAXOVC010000008">
    <property type="protein sequence ID" value="KAK4498580.1"/>
    <property type="molecule type" value="Genomic_DNA"/>
</dbReference>
<reference evidence="2 3" key="1">
    <citation type="journal article" date="2023" name="G3 (Bethesda)">
        <title>A chromosome-level genome assembly of Zasmidium syzygii isolated from banana leaves.</title>
        <authorList>
            <person name="van Westerhoven A.C."/>
            <person name="Mehrabi R."/>
            <person name="Talebi R."/>
            <person name="Steentjes M.B.F."/>
            <person name="Corcolon B."/>
            <person name="Chong P.A."/>
            <person name="Kema G.H.J."/>
            <person name="Seidl M.F."/>
        </authorList>
    </citation>
    <scope>NUCLEOTIDE SEQUENCE [LARGE SCALE GENOMIC DNA]</scope>
    <source>
        <strain evidence="2 3">P124</strain>
    </source>
</reference>
<keyword evidence="3" id="KW-1185">Reference proteome</keyword>
<feature type="compositionally biased region" description="Low complexity" evidence="1">
    <location>
        <begin position="204"/>
        <end position="222"/>
    </location>
</feature>
<evidence type="ECO:0000313" key="2">
    <source>
        <dbReference type="EMBL" id="KAK4498580.1"/>
    </source>
</evidence>
<feature type="compositionally biased region" description="Polar residues" evidence="1">
    <location>
        <begin position="191"/>
        <end position="203"/>
    </location>
</feature>
<protein>
    <submittedName>
        <fullName evidence="2">Uncharacterized protein</fullName>
    </submittedName>
</protein>
<evidence type="ECO:0000313" key="3">
    <source>
        <dbReference type="Proteomes" id="UP001305779"/>
    </source>
</evidence>
<proteinExistence type="predicted"/>
<name>A0ABR0EBC1_ZASCE</name>
<evidence type="ECO:0000256" key="1">
    <source>
        <dbReference type="SAM" id="MobiDB-lite"/>
    </source>
</evidence>
<sequence>MSFITTAIPSGTGYDWCINQLYAEYGSTEIFQCANSTRGTNDSDFETICCDGPIIDQSQNLYSFEKKEGPTYVDIANLVCCQIEGPQAGGLMPIFSNDGLTCSTGTPTPLASMAATNVNNAQIYPLTFTSASGTVTVPAAKITTLPNGWPDSNSPLISATPTSMFGMPAGITATRLTGAAASSLESEFATDGTQGMSSPVATGSSATAEVTQTTTEATSTSGTAPVLTGPFVLLAIRTIALMVCML</sequence>
<feature type="region of interest" description="Disordered" evidence="1">
    <location>
        <begin position="190"/>
        <end position="222"/>
    </location>
</feature>